<comment type="caution">
    <text evidence="1">The sequence shown here is derived from an EMBL/GenBank/DDBJ whole genome shotgun (WGS) entry which is preliminary data.</text>
</comment>
<name>A0A927CQ72_9BACL</name>
<feature type="non-terminal residue" evidence="1">
    <location>
        <position position="93"/>
    </location>
</feature>
<evidence type="ECO:0000313" key="2">
    <source>
        <dbReference type="Proteomes" id="UP000632125"/>
    </source>
</evidence>
<reference evidence="1" key="1">
    <citation type="submission" date="2020-09" db="EMBL/GenBank/DDBJ databases">
        <title>A novel bacterium of genus Paenibacillus, isolated from South China Sea.</title>
        <authorList>
            <person name="Huang H."/>
            <person name="Mo K."/>
            <person name="Hu Y."/>
        </authorList>
    </citation>
    <scope>NUCLEOTIDE SEQUENCE</scope>
    <source>
        <strain evidence="1">IB182493</strain>
    </source>
</reference>
<dbReference type="Proteomes" id="UP000632125">
    <property type="component" value="Unassembled WGS sequence"/>
</dbReference>
<protein>
    <submittedName>
        <fullName evidence="1">Sulfotransferase family protein</fullName>
    </submittedName>
</protein>
<dbReference type="EMBL" id="JACXIY010000032">
    <property type="protein sequence ID" value="MBD2871512.1"/>
    <property type="molecule type" value="Genomic_DNA"/>
</dbReference>
<gene>
    <name evidence="1" type="ORF">IDH41_23255</name>
</gene>
<sequence length="93" mass="10328">MVEENKLFLVLSLHRAGSSATAGVLHHLGIHMGDDLLEPSTFNPKGYFENKKFVDINDHILALLGGAWNSPVSREKVAKLHYPEVTIRSFLST</sequence>
<evidence type="ECO:0000313" key="1">
    <source>
        <dbReference type="EMBL" id="MBD2871512.1"/>
    </source>
</evidence>
<organism evidence="1 2">
    <name type="scientific">Paenibacillus arenilitoris</name>
    <dbReference type="NCBI Taxonomy" id="2772299"/>
    <lineage>
        <taxon>Bacteria</taxon>
        <taxon>Bacillati</taxon>
        <taxon>Bacillota</taxon>
        <taxon>Bacilli</taxon>
        <taxon>Bacillales</taxon>
        <taxon>Paenibacillaceae</taxon>
        <taxon>Paenibacillus</taxon>
    </lineage>
</organism>
<accession>A0A927CQ72</accession>
<dbReference type="AlphaFoldDB" id="A0A927CQ72"/>
<keyword evidence="2" id="KW-1185">Reference proteome</keyword>
<proteinExistence type="predicted"/>